<feature type="region of interest" description="Disordered" evidence="1">
    <location>
        <begin position="314"/>
        <end position="333"/>
    </location>
</feature>
<keyword evidence="3" id="KW-1185">Reference proteome</keyword>
<gene>
    <name evidence="2" type="ORF">EV652_101354</name>
</gene>
<proteinExistence type="predicted"/>
<comment type="caution">
    <text evidence="2">The sequence shown here is derived from an EMBL/GenBank/DDBJ whole genome shotgun (WGS) entry which is preliminary data.</text>
</comment>
<dbReference type="AlphaFoldDB" id="A0A4R2HVL0"/>
<dbReference type="Proteomes" id="UP000294508">
    <property type="component" value="Unassembled WGS sequence"/>
</dbReference>
<feature type="compositionally biased region" description="Basic residues" evidence="1">
    <location>
        <begin position="323"/>
        <end position="333"/>
    </location>
</feature>
<protein>
    <submittedName>
        <fullName evidence="2">Uncharacterized protein</fullName>
    </submittedName>
</protein>
<name>A0A4R2HVL0_9ACTN</name>
<accession>A0A4R2HVL0</accession>
<evidence type="ECO:0000313" key="3">
    <source>
        <dbReference type="Proteomes" id="UP000294508"/>
    </source>
</evidence>
<feature type="compositionally biased region" description="Low complexity" evidence="1">
    <location>
        <begin position="105"/>
        <end position="116"/>
    </location>
</feature>
<evidence type="ECO:0000256" key="1">
    <source>
        <dbReference type="SAM" id="MobiDB-lite"/>
    </source>
</evidence>
<dbReference type="EMBL" id="SLWN01000001">
    <property type="protein sequence ID" value="TCO35474.1"/>
    <property type="molecule type" value="Genomic_DNA"/>
</dbReference>
<feature type="compositionally biased region" description="Basic residues" evidence="1">
    <location>
        <begin position="253"/>
        <end position="267"/>
    </location>
</feature>
<evidence type="ECO:0000313" key="2">
    <source>
        <dbReference type="EMBL" id="TCO35474.1"/>
    </source>
</evidence>
<feature type="region of interest" description="Disordered" evidence="1">
    <location>
        <begin position="251"/>
        <end position="306"/>
    </location>
</feature>
<sequence>MALVPGSVAAAESRRCCVRACHSAQLLGQGRSSWRCWSRWNRAVPVRAGSDRCCRPAVERAGAAAAAAVCRAPAPAGSAVRRYSLDRTDSADLAAGEGLPASAVAAAAGTGSAPGTDRTATRHHEPAPAHHDPAHHVPAHHDRAHHDRAHHDSALHDSALHDPALHDPVLCARTRRSTPTAAARRTCGPAAARRTDEAEAAAGRRTAAAVVAARAVAGAMPAGTEASGRTAVGAPGRVRRTWGRSATTATGRVRGRCRGPARCRRRTPSGGAPRLSGSSVRSRTARAARRRPGYRPTGSCQPCLHRPTVAEGERYRLRLSDRSHRRRAGRSGP</sequence>
<feature type="compositionally biased region" description="Basic and acidic residues" evidence="1">
    <location>
        <begin position="119"/>
        <end position="154"/>
    </location>
</feature>
<organism evidence="2 3">
    <name type="scientific">Kribbella steppae</name>
    <dbReference type="NCBI Taxonomy" id="2512223"/>
    <lineage>
        <taxon>Bacteria</taxon>
        <taxon>Bacillati</taxon>
        <taxon>Actinomycetota</taxon>
        <taxon>Actinomycetes</taxon>
        <taxon>Propionibacteriales</taxon>
        <taxon>Kribbellaceae</taxon>
        <taxon>Kribbella</taxon>
    </lineage>
</organism>
<feature type="region of interest" description="Disordered" evidence="1">
    <location>
        <begin position="105"/>
        <end position="154"/>
    </location>
</feature>
<reference evidence="2 3" key="1">
    <citation type="journal article" date="2015" name="Stand. Genomic Sci.">
        <title>Genomic Encyclopedia of Bacterial and Archaeal Type Strains, Phase III: the genomes of soil and plant-associated and newly described type strains.</title>
        <authorList>
            <person name="Whitman W.B."/>
            <person name="Woyke T."/>
            <person name="Klenk H.P."/>
            <person name="Zhou Y."/>
            <person name="Lilburn T.G."/>
            <person name="Beck B.J."/>
            <person name="De Vos P."/>
            <person name="Vandamme P."/>
            <person name="Eisen J.A."/>
            <person name="Garrity G."/>
            <person name="Hugenholtz P."/>
            <person name="Kyrpides N.C."/>
        </authorList>
    </citation>
    <scope>NUCLEOTIDE SEQUENCE [LARGE SCALE GENOMIC DNA]</scope>
    <source>
        <strain evidence="2 3">VKM Ac-2572</strain>
    </source>
</reference>
<feature type="compositionally biased region" description="Basic residues" evidence="1">
    <location>
        <begin position="283"/>
        <end position="293"/>
    </location>
</feature>